<gene>
    <name evidence="1" type="ORF">SAMN05216167_103367</name>
</gene>
<dbReference type="RefSeq" id="WP_093825847.1">
    <property type="nucleotide sequence ID" value="NZ_FOLQ01000003.1"/>
</dbReference>
<dbReference type="AlphaFoldDB" id="A0A1I1PNZ3"/>
<name>A0A1I1PNZ3_9BACT</name>
<keyword evidence="2" id="KW-1185">Reference proteome</keyword>
<evidence type="ECO:0000313" key="2">
    <source>
        <dbReference type="Proteomes" id="UP000198598"/>
    </source>
</evidence>
<proteinExistence type="predicted"/>
<dbReference type="OrthoDB" id="960944at2"/>
<dbReference type="Proteomes" id="UP000198598">
    <property type="component" value="Unassembled WGS sequence"/>
</dbReference>
<protein>
    <submittedName>
        <fullName evidence="1">Uncharacterized protein</fullName>
    </submittedName>
</protein>
<accession>A0A1I1PNZ3</accession>
<sequence length="88" mass="10472">MRFIAVFYQQRTIYGMGFESVIDANDFLFRGYEDNDLVPRGIYDIMTDNVTPYAHIDQLIGNDKLETIRQFAIEYMKQICQHMSLHER</sequence>
<reference evidence="1 2" key="1">
    <citation type="submission" date="2016-10" db="EMBL/GenBank/DDBJ databases">
        <authorList>
            <person name="de Groot N.N."/>
        </authorList>
    </citation>
    <scope>NUCLEOTIDE SEQUENCE [LARGE SCALE GENOMIC DNA]</scope>
    <source>
        <strain evidence="1 2">DSM 26130</strain>
    </source>
</reference>
<dbReference type="EMBL" id="FOLQ01000003">
    <property type="protein sequence ID" value="SFD11475.1"/>
    <property type="molecule type" value="Genomic_DNA"/>
</dbReference>
<organism evidence="1 2">
    <name type="scientific">Spirosoma endophyticum</name>
    <dbReference type="NCBI Taxonomy" id="662367"/>
    <lineage>
        <taxon>Bacteria</taxon>
        <taxon>Pseudomonadati</taxon>
        <taxon>Bacteroidota</taxon>
        <taxon>Cytophagia</taxon>
        <taxon>Cytophagales</taxon>
        <taxon>Cytophagaceae</taxon>
        <taxon>Spirosoma</taxon>
    </lineage>
</organism>
<evidence type="ECO:0000313" key="1">
    <source>
        <dbReference type="EMBL" id="SFD11475.1"/>
    </source>
</evidence>